<evidence type="ECO:0000256" key="4">
    <source>
        <dbReference type="SAM" id="Phobius"/>
    </source>
</evidence>
<proteinExistence type="predicted"/>
<dbReference type="GO" id="GO:0022857">
    <property type="term" value="F:transmembrane transporter activity"/>
    <property type="evidence" value="ECO:0007669"/>
    <property type="project" value="InterPro"/>
</dbReference>
<evidence type="ECO:0000259" key="5">
    <source>
        <dbReference type="PROSITE" id="PS50850"/>
    </source>
</evidence>
<feature type="transmembrane region" description="Helical" evidence="4">
    <location>
        <begin position="164"/>
        <end position="185"/>
    </location>
</feature>
<feature type="transmembrane region" description="Helical" evidence="4">
    <location>
        <begin position="210"/>
        <end position="235"/>
    </location>
</feature>
<dbReference type="Pfam" id="PF07690">
    <property type="entry name" value="MFS_1"/>
    <property type="match status" value="1"/>
</dbReference>
<feature type="transmembrane region" description="Helical" evidence="4">
    <location>
        <begin position="305"/>
        <end position="325"/>
    </location>
</feature>
<feature type="domain" description="Major facilitator superfamily (MFS) profile" evidence="5">
    <location>
        <begin position="172"/>
        <end position="408"/>
    </location>
</feature>
<feature type="transmembrane region" description="Helical" evidence="4">
    <location>
        <begin position="9"/>
        <end position="32"/>
    </location>
</feature>
<dbReference type="PROSITE" id="PS50850">
    <property type="entry name" value="MFS"/>
    <property type="match status" value="1"/>
</dbReference>
<name>A0A1B4V6S9_9GAMM</name>
<keyword evidence="3 4" id="KW-0472">Membrane</keyword>
<feature type="transmembrane region" description="Helical" evidence="4">
    <location>
        <begin position="337"/>
        <end position="359"/>
    </location>
</feature>
<evidence type="ECO:0000256" key="1">
    <source>
        <dbReference type="ARBA" id="ARBA00022692"/>
    </source>
</evidence>
<feature type="transmembrane region" description="Helical" evidence="4">
    <location>
        <begin position="133"/>
        <end position="152"/>
    </location>
</feature>
<dbReference type="PANTHER" id="PTHR23534:SF1">
    <property type="entry name" value="MAJOR FACILITATOR SUPERFAMILY PROTEIN"/>
    <property type="match status" value="1"/>
</dbReference>
<feature type="transmembrane region" description="Helical" evidence="4">
    <location>
        <begin position="97"/>
        <end position="113"/>
    </location>
</feature>
<dbReference type="InterPro" id="IPR036259">
    <property type="entry name" value="MFS_trans_sf"/>
</dbReference>
<organism evidence="6 7">
    <name type="scientific">Sulfurifustis variabilis</name>
    <dbReference type="NCBI Taxonomy" id="1675686"/>
    <lineage>
        <taxon>Bacteria</taxon>
        <taxon>Pseudomonadati</taxon>
        <taxon>Pseudomonadota</taxon>
        <taxon>Gammaproteobacteria</taxon>
        <taxon>Acidiferrobacterales</taxon>
        <taxon>Acidiferrobacteraceae</taxon>
        <taxon>Sulfurifustis</taxon>
    </lineage>
</organism>
<feature type="transmembrane region" description="Helical" evidence="4">
    <location>
        <begin position="247"/>
        <end position="269"/>
    </location>
</feature>
<dbReference type="InterPro" id="IPR011701">
    <property type="entry name" value="MFS"/>
</dbReference>
<evidence type="ECO:0000256" key="3">
    <source>
        <dbReference type="ARBA" id="ARBA00023136"/>
    </source>
</evidence>
<protein>
    <submittedName>
        <fullName evidence="6">MFS transporter</fullName>
    </submittedName>
</protein>
<dbReference type="Gene3D" id="1.20.1250.20">
    <property type="entry name" value="MFS general substrate transporter like domains"/>
    <property type="match status" value="1"/>
</dbReference>
<evidence type="ECO:0000313" key="6">
    <source>
        <dbReference type="EMBL" id="BAU49246.1"/>
    </source>
</evidence>
<accession>A0A1B4V6S9</accession>
<dbReference type="RefSeq" id="WP_096461677.1">
    <property type="nucleotide sequence ID" value="NZ_AP014936.1"/>
</dbReference>
<dbReference type="InterPro" id="IPR020846">
    <property type="entry name" value="MFS_dom"/>
</dbReference>
<dbReference type="AlphaFoldDB" id="A0A1B4V6S9"/>
<sequence length="408" mass="42027">MIAEKRRVLLLAASQSVTLTVIVLAFTLGAILGHELAADKSLATLPNALMVVGTAVATVPASLLVRRLGWRGAFLVGTGLGLGGGLLGFYALQAGSFAVFALAYGLLGMYQSFGNYHRFAAADAASDAFRSRAVSWVLAGGVVAAVAGPKLAEWGQSLMGNAPYTGAFALAALLAVSAILVLLFLDMGRPGAGGDTTPARPLIAVARQPAFFIATVSAAIGYGAMVLAMTAAPLAMVGHHRHGIGDAAFAIQLHVLGMFLPSFFTGALIRRFGLLRVMSAGIVLLAGHVVIALSGVAVAHFGSALVLLGIGWNFLYVGGTVLLTATYRPSERAKAQALNDFVVFGVVAAASLSAGWLLHHFGWEAVNYAILPFLALAGGLIVWFGLRCRAVRAAGGIAPEYAITKSLS</sequence>
<keyword evidence="2 4" id="KW-1133">Transmembrane helix</keyword>
<gene>
    <name evidence="6" type="ORF">SVA_2698</name>
</gene>
<feature type="transmembrane region" description="Helical" evidence="4">
    <location>
        <begin position="72"/>
        <end position="91"/>
    </location>
</feature>
<feature type="transmembrane region" description="Helical" evidence="4">
    <location>
        <begin position="44"/>
        <end position="65"/>
    </location>
</feature>
<evidence type="ECO:0000313" key="7">
    <source>
        <dbReference type="Proteomes" id="UP000218899"/>
    </source>
</evidence>
<dbReference type="Proteomes" id="UP000218899">
    <property type="component" value="Chromosome"/>
</dbReference>
<dbReference type="KEGG" id="sva:SVA_2698"/>
<dbReference type="OrthoDB" id="8558006at2"/>
<dbReference type="PANTHER" id="PTHR23534">
    <property type="entry name" value="MFS PERMEASE"/>
    <property type="match status" value="1"/>
</dbReference>
<feature type="transmembrane region" description="Helical" evidence="4">
    <location>
        <begin position="281"/>
        <end position="299"/>
    </location>
</feature>
<dbReference type="EMBL" id="AP014936">
    <property type="protein sequence ID" value="BAU49246.1"/>
    <property type="molecule type" value="Genomic_DNA"/>
</dbReference>
<feature type="transmembrane region" description="Helical" evidence="4">
    <location>
        <begin position="365"/>
        <end position="386"/>
    </location>
</feature>
<dbReference type="SUPFAM" id="SSF103473">
    <property type="entry name" value="MFS general substrate transporter"/>
    <property type="match status" value="1"/>
</dbReference>
<reference evidence="6 7" key="1">
    <citation type="submission" date="2015-08" db="EMBL/GenBank/DDBJ databases">
        <title>Complete genome sequence of Sulfurifustis variabilis.</title>
        <authorList>
            <person name="Miura A."/>
            <person name="Kojima H."/>
            <person name="Fukui M."/>
        </authorList>
    </citation>
    <scope>NUCLEOTIDE SEQUENCE [LARGE SCALE GENOMIC DNA]</scope>
    <source>
        <strain evidence="7">skN76</strain>
    </source>
</reference>
<evidence type="ECO:0000256" key="2">
    <source>
        <dbReference type="ARBA" id="ARBA00022989"/>
    </source>
</evidence>
<keyword evidence="1 4" id="KW-0812">Transmembrane</keyword>
<keyword evidence="7" id="KW-1185">Reference proteome</keyword>